<evidence type="ECO:0000313" key="2">
    <source>
        <dbReference type="Proteomes" id="UP000317238"/>
    </source>
</evidence>
<name>A0A5C5XZN7_9PLAN</name>
<gene>
    <name evidence="1" type="ORF">Pan14r_11400</name>
</gene>
<dbReference type="EMBL" id="SJPL01000001">
    <property type="protein sequence ID" value="TWT68857.1"/>
    <property type="molecule type" value="Genomic_DNA"/>
</dbReference>
<protein>
    <submittedName>
        <fullName evidence="1">Uncharacterized protein</fullName>
    </submittedName>
</protein>
<keyword evidence="2" id="KW-1185">Reference proteome</keyword>
<sequence>MRDQSKIAKGMTKPAHRLNDLGVAPSSFLADPDDRVGDALVGPWPARQDYMLRRSSSSMYYLFPRSTTGADFVIGASELDTRALADRLSNSVKFDTQLSFELIGGTVKKEIQIVGTPFRIEQFELTDQTFDQYRFARRRKVSPGGMEVWIFTVEYVSLQKLICSRLRDLDDLKWTGACP</sequence>
<accession>A0A5C5XZN7</accession>
<dbReference type="Proteomes" id="UP000317238">
    <property type="component" value="Unassembled WGS sequence"/>
</dbReference>
<organism evidence="1 2">
    <name type="scientific">Crateriforma conspicua</name>
    <dbReference type="NCBI Taxonomy" id="2527996"/>
    <lineage>
        <taxon>Bacteria</taxon>
        <taxon>Pseudomonadati</taxon>
        <taxon>Planctomycetota</taxon>
        <taxon>Planctomycetia</taxon>
        <taxon>Planctomycetales</taxon>
        <taxon>Planctomycetaceae</taxon>
        <taxon>Crateriforma</taxon>
    </lineage>
</organism>
<comment type="caution">
    <text evidence="1">The sequence shown here is derived from an EMBL/GenBank/DDBJ whole genome shotgun (WGS) entry which is preliminary data.</text>
</comment>
<proteinExistence type="predicted"/>
<reference evidence="1 2" key="1">
    <citation type="submission" date="2019-02" db="EMBL/GenBank/DDBJ databases">
        <title>Deep-cultivation of Planctomycetes and their phenomic and genomic characterization uncovers novel biology.</title>
        <authorList>
            <person name="Wiegand S."/>
            <person name="Jogler M."/>
            <person name="Boedeker C."/>
            <person name="Pinto D."/>
            <person name="Vollmers J."/>
            <person name="Rivas-Marin E."/>
            <person name="Kohn T."/>
            <person name="Peeters S.H."/>
            <person name="Heuer A."/>
            <person name="Rast P."/>
            <person name="Oberbeckmann S."/>
            <person name="Bunk B."/>
            <person name="Jeske O."/>
            <person name="Meyerdierks A."/>
            <person name="Storesund J.E."/>
            <person name="Kallscheuer N."/>
            <person name="Luecker S."/>
            <person name="Lage O.M."/>
            <person name="Pohl T."/>
            <person name="Merkel B.J."/>
            <person name="Hornburger P."/>
            <person name="Mueller R.-W."/>
            <person name="Bruemmer F."/>
            <person name="Labrenz M."/>
            <person name="Spormann A.M."/>
            <person name="Op Den Camp H."/>
            <person name="Overmann J."/>
            <person name="Amann R."/>
            <person name="Jetten M.S.M."/>
            <person name="Mascher T."/>
            <person name="Medema M.H."/>
            <person name="Devos D.P."/>
            <person name="Kaster A.-K."/>
            <person name="Ovreas L."/>
            <person name="Rohde M."/>
            <person name="Galperin M.Y."/>
            <person name="Jogler C."/>
        </authorList>
    </citation>
    <scope>NUCLEOTIDE SEQUENCE [LARGE SCALE GENOMIC DNA]</scope>
    <source>
        <strain evidence="1 2">Pan14r</strain>
    </source>
</reference>
<dbReference type="AlphaFoldDB" id="A0A5C5XZN7"/>
<evidence type="ECO:0000313" key="1">
    <source>
        <dbReference type="EMBL" id="TWT68857.1"/>
    </source>
</evidence>